<accession>A0A1G7NXC9</accession>
<dbReference type="EMBL" id="FNBN01000002">
    <property type="protein sequence ID" value="SDF78621.1"/>
    <property type="molecule type" value="Genomic_DNA"/>
</dbReference>
<evidence type="ECO:0000313" key="2">
    <source>
        <dbReference type="Proteomes" id="UP000199045"/>
    </source>
</evidence>
<dbReference type="Gene3D" id="1.25.10.10">
    <property type="entry name" value="Leucine-rich Repeat Variant"/>
    <property type="match status" value="1"/>
</dbReference>
<dbReference type="AlphaFoldDB" id="A0A1G7NXC9"/>
<gene>
    <name evidence="1" type="ORF">SAMN04488121_102979</name>
</gene>
<dbReference type="RefSeq" id="WP_089831763.1">
    <property type="nucleotide sequence ID" value="NZ_FNBN01000002.1"/>
</dbReference>
<reference evidence="1 2" key="1">
    <citation type="submission" date="2016-10" db="EMBL/GenBank/DDBJ databases">
        <authorList>
            <person name="de Groot N.N."/>
        </authorList>
    </citation>
    <scope>NUCLEOTIDE SEQUENCE [LARGE SCALE GENOMIC DNA]</scope>
    <source>
        <strain evidence="1 2">DSM 527</strain>
    </source>
</reference>
<dbReference type="SUPFAM" id="SSF48371">
    <property type="entry name" value="ARM repeat"/>
    <property type="match status" value="1"/>
</dbReference>
<evidence type="ECO:0000313" key="1">
    <source>
        <dbReference type="EMBL" id="SDF78621.1"/>
    </source>
</evidence>
<name>A0A1G7NXC9_CHIFI</name>
<proteinExistence type="predicted"/>
<protein>
    <recommendedName>
        <fullName evidence="3">HEAT repeat-containing protein</fullName>
    </recommendedName>
</protein>
<dbReference type="STRING" id="104663.SAMN04488121_102979"/>
<dbReference type="InterPro" id="IPR011989">
    <property type="entry name" value="ARM-like"/>
</dbReference>
<dbReference type="InterPro" id="IPR016024">
    <property type="entry name" value="ARM-type_fold"/>
</dbReference>
<dbReference type="OrthoDB" id="667893at2"/>
<dbReference type="Proteomes" id="UP000199045">
    <property type="component" value="Unassembled WGS sequence"/>
</dbReference>
<evidence type="ECO:0008006" key="3">
    <source>
        <dbReference type="Google" id="ProtNLM"/>
    </source>
</evidence>
<organism evidence="1 2">
    <name type="scientific">Chitinophaga filiformis</name>
    <name type="common">Myxococcus filiformis</name>
    <name type="synonym">Flexibacter filiformis</name>
    <dbReference type="NCBI Taxonomy" id="104663"/>
    <lineage>
        <taxon>Bacteria</taxon>
        <taxon>Pseudomonadati</taxon>
        <taxon>Bacteroidota</taxon>
        <taxon>Chitinophagia</taxon>
        <taxon>Chitinophagales</taxon>
        <taxon>Chitinophagaceae</taxon>
        <taxon>Chitinophaga</taxon>
    </lineage>
</organism>
<sequence length="172" mass="19582">MKLRDELLKEHSKENCMRIVRWIGGSAERFAQLVDLFINEEYRVVQRAAWPLSYVLQDHPELAKKHLPVLLDNLDNPAVGSAAKRNTIRALQTVPIPEKYHGVVMNHCFNYISDPTEKAAVKAFSLTVLENLSKIYPDIQGELKMIIEDALPNESAAFISRAKKILARMSKK</sequence>